<keyword evidence="2" id="KW-0472">Membrane</keyword>
<feature type="region of interest" description="Disordered" evidence="1">
    <location>
        <begin position="325"/>
        <end position="344"/>
    </location>
</feature>
<dbReference type="InterPro" id="IPR021424">
    <property type="entry name" value="PorA"/>
</dbReference>
<dbReference type="AlphaFoldDB" id="A0A4R6SK48"/>
<evidence type="ECO:0000256" key="2">
    <source>
        <dbReference type="SAM" id="Phobius"/>
    </source>
</evidence>
<dbReference type="Pfam" id="PF11271">
    <property type="entry name" value="PorA"/>
    <property type="match status" value="1"/>
</dbReference>
<organism evidence="3 4">
    <name type="scientific">Labedaea rhizosphaerae</name>
    <dbReference type="NCBI Taxonomy" id="598644"/>
    <lineage>
        <taxon>Bacteria</taxon>
        <taxon>Bacillati</taxon>
        <taxon>Actinomycetota</taxon>
        <taxon>Actinomycetes</taxon>
        <taxon>Pseudonocardiales</taxon>
        <taxon>Pseudonocardiaceae</taxon>
        <taxon>Labedaea</taxon>
    </lineage>
</organism>
<proteinExistence type="predicted"/>
<keyword evidence="2" id="KW-0812">Transmembrane</keyword>
<evidence type="ECO:0000313" key="3">
    <source>
        <dbReference type="EMBL" id="TDQ04478.1"/>
    </source>
</evidence>
<gene>
    <name evidence="3" type="ORF">EV186_101430</name>
</gene>
<dbReference type="RefSeq" id="WP_133847373.1">
    <property type="nucleotide sequence ID" value="NZ_SNXZ01000001.1"/>
</dbReference>
<protein>
    <submittedName>
        <fullName evidence="3">DUF3068 family protein</fullName>
    </submittedName>
</protein>
<evidence type="ECO:0000313" key="4">
    <source>
        <dbReference type="Proteomes" id="UP000295444"/>
    </source>
</evidence>
<accession>A0A4R6SK48</accession>
<comment type="caution">
    <text evidence="3">The sequence shown here is derived from an EMBL/GenBank/DDBJ whole genome shotgun (WGS) entry which is preliminary data.</text>
</comment>
<dbReference type="Proteomes" id="UP000295444">
    <property type="component" value="Unassembled WGS sequence"/>
</dbReference>
<feature type="transmembrane region" description="Helical" evidence="2">
    <location>
        <begin position="302"/>
        <end position="321"/>
    </location>
</feature>
<keyword evidence="2" id="KW-1133">Transmembrane helix</keyword>
<evidence type="ECO:0000256" key="1">
    <source>
        <dbReference type="SAM" id="MobiDB-lite"/>
    </source>
</evidence>
<name>A0A4R6SK48_LABRH</name>
<reference evidence="3 4" key="1">
    <citation type="submission" date="2019-03" db="EMBL/GenBank/DDBJ databases">
        <title>Genomic Encyclopedia of Type Strains, Phase IV (KMG-IV): sequencing the most valuable type-strain genomes for metagenomic binning, comparative biology and taxonomic classification.</title>
        <authorList>
            <person name="Goeker M."/>
        </authorList>
    </citation>
    <scope>NUCLEOTIDE SEQUENCE [LARGE SCALE GENOMIC DNA]</scope>
    <source>
        <strain evidence="3 4">DSM 45361</strain>
    </source>
</reference>
<sequence>MRRALGFVLIGLGVFAIALGLLLRLYAYPRLAKIPLDEKTTSVSTGIASDVLIVLDEGKDVRVHHNVPLTSTMLVEGNLLTPDAKPDGNIAVWREKAQVVDDMGHIVDASIRQVCLDRTTSQGVQNCSRGQQYITNKQDSHGRDIVQLTSQVGQNFKFPFGVEQQSYQFYDTTLRKATEAKFVAEDQIDGIDVYKFVQTIPDTKLPDAEAVPGSLVGSSEPSVEADRYYRNVRTLWVEPDSGIIIRGQEDQHQELRVPNSTLPPTVVFNGTLAFNGPTVKANVDRANDAISQLALVATTGPTVLIIGGVVLAIGGVLLLVLPGRRPRGKRSADPRRPKALAGTS</sequence>
<dbReference type="EMBL" id="SNXZ01000001">
    <property type="protein sequence ID" value="TDQ04478.1"/>
    <property type="molecule type" value="Genomic_DNA"/>
</dbReference>
<keyword evidence="4" id="KW-1185">Reference proteome</keyword>
<dbReference type="OrthoDB" id="153031at2"/>